<reference evidence="2 4" key="1">
    <citation type="submission" date="2024-09" db="EMBL/GenBank/DDBJ databases">
        <title>Chromosome-scale assembly of Riccia fluitans.</title>
        <authorList>
            <person name="Paukszto L."/>
            <person name="Sawicki J."/>
            <person name="Karawczyk K."/>
            <person name="Piernik-Szablinska J."/>
            <person name="Szczecinska M."/>
            <person name="Mazdziarz M."/>
        </authorList>
    </citation>
    <scope>NUCLEOTIDE SEQUENCE [LARGE SCALE GENOMIC DNA]</scope>
    <source>
        <strain evidence="2">Rf_01</strain>
        <tissue evidence="2">Aerial parts of the thallus</tissue>
    </source>
</reference>
<dbReference type="EMBL" id="JBHFFA010000008">
    <property type="protein sequence ID" value="KAL2609312.1"/>
    <property type="molecule type" value="Genomic_DNA"/>
</dbReference>
<keyword evidence="4" id="KW-1185">Reference proteome</keyword>
<comment type="caution">
    <text evidence="2">The sequence shown here is derived from an EMBL/GenBank/DDBJ whole genome shotgun (WGS) entry which is preliminary data.</text>
</comment>
<sequence length="110" mass="11890">MDWIKGLKLPAHGLKYPGGRRAGVAGVFVVIVVLMPWLLDVYVEVGVLEGIEVSFFSGLLSGAGEVKDAGRRQFLGFHQAGNLERGTFDMRILTVTYGSICTVAGRHSIL</sequence>
<keyword evidence="1" id="KW-0812">Transmembrane</keyword>
<evidence type="ECO:0000313" key="4">
    <source>
        <dbReference type="Proteomes" id="UP001605036"/>
    </source>
</evidence>
<organism evidence="2 4">
    <name type="scientific">Riccia fluitans</name>
    <dbReference type="NCBI Taxonomy" id="41844"/>
    <lineage>
        <taxon>Eukaryota</taxon>
        <taxon>Viridiplantae</taxon>
        <taxon>Streptophyta</taxon>
        <taxon>Embryophyta</taxon>
        <taxon>Marchantiophyta</taxon>
        <taxon>Marchantiopsida</taxon>
        <taxon>Marchantiidae</taxon>
        <taxon>Marchantiales</taxon>
        <taxon>Ricciaceae</taxon>
        <taxon>Riccia</taxon>
    </lineage>
</organism>
<keyword evidence="1" id="KW-1133">Transmembrane helix</keyword>
<evidence type="ECO:0000313" key="3">
    <source>
        <dbReference type="EMBL" id="KAL2609324.1"/>
    </source>
</evidence>
<keyword evidence="1" id="KW-0472">Membrane</keyword>
<evidence type="ECO:0000256" key="1">
    <source>
        <dbReference type="SAM" id="Phobius"/>
    </source>
</evidence>
<feature type="transmembrane region" description="Helical" evidence="1">
    <location>
        <begin position="21"/>
        <end position="39"/>
    </location>
</feature>
<accession>A0ABD1XK50</accession>
<dbReference type="AlphaFoldDB" id="A0ABD1XK50"/>
<dbReference type="EMBL" id="JBHFFA010000008">
    <property type="protein sequence ID" value="KAL2609324.1"/>
    <property type="molecule type" value="Genomic_DNA"/>
</dbReference>
<gene>
    <name evidence="2" type="ORF">R1flu_027885</name>
    <name evidence="3" type="ORF">R1flu_027897</name>
</gene>
<dbReference type="Proteomes" id="UP001605036">
    <property type="component" value="Unassembled WGS sequence"/>
</dbReference>
<protein>
    <submittedName>
        <fullName evidence="2">Uncharacterized protein</fullName>
    </submittedName>
</protein>
<evidence type="ECO:0000313" key="2">
    <source>
        <dbReference type="EMBL" id="KAL2609312.1"/>
    </source>
</evidence>
<name>A0ABD1XK50_9MARC</name>
<proteinExistence type="predicted"/>